<evidence type="ECO:0000256" key="1">
    <source>
        <dbReference type="ARBA" id="ARBA00011975"/>
    </source>
</evidence>
<evidence type="ECO:0000256" key="8">
    <source>
        <dbReference type="SAM" id="MobiDB-lite"/>
    </source>
</evidence>
<dbReference type="EC" id="2.1.1.37" evidence="1"/>
<evidence type="ECO:0000256" key="2">
    <source>
        <dbReference type="ARBA" id="ARBA00022603"/>
    </source>
</evidence>
<dbReference type="InterPro" id="IPR050750">
    <property type="entry name" value="C5-MTase"/>
</dbReference>
<dbReference type="SUPFAM" id="SSF53335">
    <property type="entry name" value="S-adenosyl-L-methionine-dependent methyltransferases"/>
    <property type="match status" value="1"/>
</dbReference>
<dbReference type="Pfam" id="PF00145">
    <property type="entry name" value="DNA_methylase"/>
    <property type="match status" value="1"/>
</dbReference>
<dbReference type="PROSITE" id="PS51679">
    <property type="entry name" value="SAM_MT_C5"/>
    <property type="match status" value="1"/>
</dbReference>
<evidence type="ECO:0000256" key="4">
    <source>
        <dbReference type="ARBA" id="ARBA00022691"/>
    </source>
</evidence>
<reference evidence="10" key="1">
    <citation type="submission" date="2008-04" db="EMBL/GenBank/DDBJ databases">
        <title>Complete sequence of chromosome of Nostoc punctiforme ATCC 29133.</title>
        <authorList>
            <consortium name="US DOE Joint Genome Institute"/>
            <person name="Copeland A."/>
            <person name="Lucas S."/>
            <person name="Lapidus A."/>
            <person name="Glavina del Rio T."/>
            <person name="Dalin E."/>
            <person name="Tice H."/>
            <person name="Pitluck S."/>
            <person name="Chain P."/>
            <person name="Malfatti S."/>
            <person name="Shin M."/>
            <person name="Vergez L."/>
            <person name="Schmutz J."/>
            <person name="Larimer F."/>
            <person name="Land M."/>
            <person name="Hauser L."/>
            <person name="Kyrpides N."/>
            <person name="Kim E."/>
            <person name="Meeks J.C."/>
            <person name="Elhai J."/>
            <person name="Campbell E.L."/>
            <person name="Thiel T."/>
            <person name="Longmire J."/>
            <person name="Potts M."/>
            <person name="Atlas R."/>
        </authorList>
    </citation>
    <scope>NUCLEOTIDE SEQUENCE [LARGE SCALE GENOMIC DNA]</scope>
    <source>
        <strain evidence="10">ATCC 29133 / PCC 73102</strain>
    </source>
</reference>
<evidence type="ECO:0000256" key="5">
    <source>
        <dbReference type="ARBA" id="ARBA00022747"/>
    </source>
</evidence>
<proteinExistence type="inferred from homology"/>
<dbReference type="GO" id="GO:0009307">
    <property type="term" value="P:DNA restriction-modification system"/>
    <property type="evidence" value="ECO:0007669"/>
    <property type="project" value="UniProtKB-KW"/>
</dbReference>
<organism evidence="9 10">
    <name type="scientific">Nostoc punctiforme (strain ATCC 29133 / PCC 73102)</name>
    <dbReference type="NCBI Taxonomy" id="63737"/>
    <lineage>
        <taxon>Bacteria</taxon>
        <taxon>Bacillati</taxon>
        <taxon>Cyanobacteriota</taxon>
        <taxon>Cyanophyceae</taxon>
        <taxon>Nostocales</taxon>
        <taxon>Nostocaceae</taxon>
        <taxon>Nostoc</taxon>
    </lineage>
</organism>
<feature type="active site" evidence="6">
    <location>
        <position position="75"/>
    </location>
</feature>
<dbReference type="GO" id="GO:0009007">
    <property type="term" value="F:site-specific DNA-methyltransferase (adenine-specific) activity"/>
    <property type="evidence" value="ECO:0007669"/>
    <property type="project" value="InterPro"/>
</dbReference>
<dbReference type="RefSeq" id="WP_012409122.1">
    <property type="nucleotide sequence ID" value="NC_010628.1"/>
</dbReference>
<gene>
    <name evidence="9" type="ordered locus">Npun_F2574</name>
</gene>
<dbReference type="STRING" id="63737.Npun_F2574"/>
<evidence type="ECO:0000313" key="10">
    <source>
        <dbReference type="Proteomes" id="UP000001191"/>
    </source>
</evidence>
<dbReference type="KEGG" id="npu:Npun_F2574"/>
<dbReference type="PANTHER" id="PTHR46098">
    <property type="entry name" value="TRNA (CYTOSINE(38)-C(5))-METHYLTRANSFERASE"/>
    <property type="match status" value="1"/>
</dbReference>
<keyword evidence="10" id="KW-1185">Reference proteome</keyword>
<comment type="similarity">
    <text evidence="6">Belongs to the class I-like SAM-binding methyltransferase superfamily. C5-methyltransferase family.</text>
</comment>
<dbReference type="Proteomes" id="UP000001191">
    <property type="component" value="Chromosome"/>
</dbReference>
<dbReference type="EMBL" id="CP001037">
    <property type="protein sequence ID" value="ACC81128.1"/>
    <property type="molecule type" value="Genomic_DNA"/>
</dbReference>
<accession>B2J9V1</accession>
<name>B2J9V1_NOSP7</name>
<dbReference type="EnsemblBacteria" id="ACC81128">
    <property type="protein sequence ID" value="ACC81128"/>
    <property type="gene ID" value="Npun_F2574"/>
</dbReference>
<evidence type="ECO:0000256" key="6">
    <source>
        <dbReference type="PROSITE-ProRule" id="PRU01016"/>
    </source>
</evidence>
<dbReference type="eggNOG" id="COG1196">
    <property type="taxonomic scope" value="Bacteria"/>
</dbReference>
<reference evidence="9 10" key="2">
    <citation type="journal article" date="2013" name="Plant Physiol.">
        <title>A Nostoc punctiforme Sugar Transporter Necessary to Establish a Cyanobacterium-Plant Symbiosis.</title>
        <authorList>
            <person name="Ekman M."/>
            <person name="Picossi S."/>
            <person name="Campbell E.L."/>
            <person name="Meeks J.C."/>
            <person name="Flores E."/>
        </authorList>
    </citation>
    <scope>NUCLEOTIDE SEQUENCE [LARGE SCALE GENOMIC DNA]</scope>
    <source>
        <strain evidence="10">ATCC 29133 / PCC 73102</strain>
    </source>
</reference>
<dbReference type="eggNOG" id="COG0270">
    <property type="taxonomic scope" value="Bacteria"/>
</dbReference>
<keyword evidence="7" id="KW-0175">Coiled coil</keyword>
<dbReference type="Gene3D" id="3.40.50.150">
    <property type="entry name" value="Vaccinia Virus protein VP39"/>
    <property type="match status" value="1"/>
</dbReference>
<dbReference type="GO" id="GO:0003677">
    <property type="term" value="F:DNA binding"/>
    <property type="evidence" value="ECO:0007669"/>
    <property type="project" value="InterPro"/>
</dbReference>
<sequence length="1180" mass="131143">MNHHFKIGSIASGMGMHLHGLKQIGGVPVWAIECDEAIAHCYHQNHKSEVYIKKVQDVAPSDLADIDLLITTLSCKNASIANANRGELPEDAAAGIATGDIIKALKPQYFMLENVWGYRKFESFKQIQAALDECGYYSRFYKFNCRNWGIAQSRDRLYLLASKDGTFADPVPPQISEVGWYEVIADLIDELPETTLAPWQLRKFPELAREANSCLIPDHSNWTNLIPQSAPCSTVREGHQTFKALIKRAGGGRDSDRLYQSDEPSFTIRAMGRKSDNHSRIADAIVGDRIVAVTPRACLRFFGDKETADNIWLPPTKSLANEVVGNGASWVMFKSLFEHLSQSVPTLLSIESNSLRDISTSLNTSGGEMVENFFQIGDRVELVCDVLFGDINLKAKNPNAKLAIAGECAEVCGVRGTRLALSVGGEPFDCPIRLVKKNLDVPTADTAMFTSEQGIGTQVENNSHSEPCPPPPKESDKWYTPPNIQDLLTQVLGAVDLDPCADDGKHIKAANHYTASDDGLAQEWYGRVFMNPPYSCPGKWMAKLQAEIEAGRVTEAIALVPAATDTNWLHPLLDTQPICFWKGRIKFLDTNYQPKLSARQSHCLLYWGTNAQKFKQVFDEVGTVKNISQSALLCETLRDGVSPSGRTGVESETAWNPADFGEVPRIADGDQLTIFYDTHEPPDPDNYPSIAAYEQAWQEWEKKLTRSNVKQGVHVVDQLGSLGIIKENLGFGFVVDWLGDAVAYNWERDSDRIDTFKIANQGRMKEEGGRSDEVESESSSLFPTLADSLPLRYLPSSCELPNQVFKNKEQNTVTTFQFSGTQAIASQIAQLQEQLNKLTASLEPYQECEQKAEELRQEVAQFGREMVDKGIPQNDILSWARSLYSAASGVELVESDSSVIAAQNEIISELKAGNHVLREQYSEVIRQRDLLIKQVEDNDNDMDVQLAEQQLIPEVEASNKELTEGVASFTEGDRVCVNAIHELEHLLERLGTVVGIKGNSIAVLFDATDNEGQHEIITDRSNLVLLLKATPDNHAHIKASNFIATIRTKAGANNINWQNISELCQGNHLILKELLLTTTTKIQKELIQKLPQLMADYIAETGDITDMQLVGDKFKSEVEALLEVKKSLVYQAGDWVKSTESGEIWQVRNFDGEWLSVKRDNKIGSLHKSEVELIQQEIAA</sequence>
<dbReference type="AlphaFoldDB" id="B2J9V1"/>
<dbReference type="InterPro" id="IPR029063">
    <property type="entry name" value="SAM-dependent_MTases_sf"/>
</dbReference>
<keyword evidence="2 6" id="KW-0489">Methyltransferase</keyword>
<feature type="region of interest" description="Disordered" evidence="8">
    <location>
        <begin position="458"/>
        <end position="478"/>
    </location>
</feature>
<feature type="coiled-coil region" evidence="7">
    <location>
        <begin position="821"/>
        <end position="865"/>
    </location>
</feature>
<keyword evidence="3 6" id="KW-0808">Transferase</keyword>
<protein>
    <recommendedName>
        <fullName evidence="1">DNA (cytosine-5-)-methyltransferase</fullName>
        <ecNumber evidence="1">2.1.1.37</ecNumber>
    </recommendedName>
</protein>
<evidence type="ECO:0000313" key="9">
    <source>
        <dbReference type="EMBL" id="ACC81128.1"/>
    </source>
</evidence>
<dbReference type="InterPro" id="IPR008593">
    <property type="entry name" value="Dam_MeTrfase"/>
</dbReference>
<dbReference type="Pfam" id="PF05869">
    <property type="entry name" value="Dam"/>
    <property type="match status" value="1"/>
</dbReference>
<evidence type="ECO:0000256" key="7">
    <source>
        <dbReference type="SAM" id="Coils"/>
    </source>
</evidence>
<dbReference type="OrthoDB" id="582478at2"/>
<dbReference type="PANTHER" id="PTHR46098:SF1">
    <property type="entry name" value="TRNA (CYTOSINE(38)-C(5))-METHYLTRANSFERASE"/>
    <property type="match status" value="1"/>
</dbReference>
<dbReference type="GO" id="GO:0003886">
    <property type="term" value="F:DNA (cytosine-5-)-methyltransferase activity"/>
    <property type="evidence" value="ECO:0007669"/>
    <property type="project" value="UniProtKB-EC"/>
</dbReference>
<dbReference type="InterPro" id="IPR001525">
    <property type="entry name" value="C5_MeTfrase"/>
</dbReference>
<dbReference type="HOGENOM" id="CLU_273086_0_0_3"/>
<dbReference type="GO" id="GO:0032259">
    <property type="term" value="P:methylation"/>
    <property type="evidence" value="ECO:0007669"/>
    <property type="project" value="UniProtKB-KW"/>
</dbReference>
<keyword evidence="5" id="KW-0680">Restriction system</keyword>
<evidence type="ECO:0000256" key="3">
    <source>
        <dbReference type="ARBA" id="ARBA00022679"/>
    </source>
</evidence>
<keyword evidence="4 6" id="KW-0949">S-adenosyl-L-methionine</keyword>